<proteinExistence type="predicted"/>
<sequence length="61" mass="6515">MPSLTVTVIVISPIAVMRRLVLSWLRLTISKSALLVMVKVRASAAVSISVALRIPTTVPMG</sequence>
<dbReference type="EMBL" id="CDSC02000174">
    <property type="protein sequence ID" value="SEH76121.1"/>
    <property type="molecule type" value="Genomic_DNA"/>
</dbReference>
<dbReference type="Proteomes" id="UP000198988">
    <property type="component" value="Unassembled WGS sequence"/>
</dbReference>
<reference evidence="2" key="1">
    <citation type="submission" date="2016-06" db="EMBL/GenBank/DDBJ databases">
        <authorList>
            <person name="Petersen J."/>
            <person name="Sayavedra L."/>
        </authorList>
    </citation>
    <scope>NUCLEOTIDE SEQUENCE [LARGE SCALE GENOMIC DNA]</scope>
    <source>
        <strain evidence="2">BazSymA</strain>
    </source>
</reference>
<accession>A0A1H6KVX8</accession>
<evidence type="ECO:0000313" key="2">
    <source>
        <dbReference type="Proteomes" id="UP000198988"/>
    </source>
</evidence>
<dbReference type="AlphaFoldDB" id="A0A1H6KVX8"/>
<evidence type="ECO:0000313" key="1">
    <source>
        <dbReference type="EMBL" id="SEH76121.1"/>
    </source>
</evidence>
<organism evidence="1 2">
    <name type="scientific">Bathymodiolus azoricus thioautotrophic gill symbiont</name>
    <dbReference type="NCBI Taxonomy" id="235205"/>
    <lineage>
        <taxon>Bacteria</taxon>
        <taxon>Pseudomonadati</taxon>
        <taxon>Pseudomonadota</taxon>
        <taxon>Gammaproteobacteria</taxon>
        <taxon>sulfur-oxidizing symbionts</taxon>
    </lineage>
</organism>
<name>A0A1H6KVX8_9GAMM</name>
<protein>
    <submittedName>
        <fullName evidence="1">Uncharacterized protein</fullName>
    </submittedName>
</protein>
<gene>
    <name evidence="1" type="ORF">BAZSYMA_ACONTIG07836_1</name>
</gene>